<feature type="transmembrane region" description="Helical" evidence="7">
    <location>
        <begin position="171"/>
        <end position="188"/>
    </location>
</feature>
<evidence type="ECO:0000313" key="9">
    <source>
        <dbReference type="Proteomes" id="UP000077868"/>
    </source>
</evidence>
<feature type="transmembrane region" description="Helical" evidence="7">
    <location>
        <begin position="195"/>
        <end position="212"/>
    </location>
</feature>
<dbReference type="GO" id="GO:0046872">
    <property type="term" value="F:metal ion binding"/>
    <property type="evidence" value="ECO:0007669"/>
    <property type="project" value="UniProtKB-KW"/>
</dbReference>
<dbReference type="GO" id="GO:0016811">
    <property type="term" value="F:hydrolase activity, acting on carbon-nitrogen (but not peptide) bonds, in linear amides"/>
    <property type="evidence" value="ECO:0007669"/>
    <property type="project" value="InterPro"/>
</dbReference>
<feature type="binding site" evidence="6">
    <location>
        <position position="235"/>
    </location>
    <ligand>
        <name>Zn(2+)</name>
        <dbReference type="ChEBI" id="CHEBI:29105"/>
        <note>catalytic</note>
    </ligand>
</feature>
<organism evidence="8 9">
    <name type="scientific">Nocardioides dokdonensis FR1436</name>
    <dbReference type="NCBI Taxonomy" id="1300347"/>
    <lineage>
        <taxon>Bacteria</taxon>
        <taxon>Bacillati</taxon>
        <taxon>Actinomycetota</taxon>
        <taxon>Actinomycetes</taxon>
        <taxon>Propionibacteriales</taxon>
        <taxon>Nocardioidaceae</taxon>
        <taxon>Nocardioides</taxon>
    </lineage>
</organism>
<sequence>MIVPQVPRALVPVVVVSVLAWGLLLVGAGQGWLGEATGRGGEFCEAGRGGLLRQPVNTLSNLGFTVAGLAIAWRRDRTPGAPAALTAYAVVVALLGPASAAMHATETALGGRLDLFSMYLLASFTTAYAVVRSGGLDEPRGAVLFGGLVLVCEAMGSLPVTVPVLMHPGNVVFAVLLLLTIGLEGRLVRRGRAEPGWGLASVGTLLLAFAIWSQAKDGSALCAPRSVLQGHGAWHLLDALAAWFLARHYLARGPRSSS</sequence>
<feature type="transmembrane region" description="Helical" evidence="7">
    <location>
        <begin position="232"/>
        <end position="250"/>
    </location>
</feature>
<gene>
    <name evidence="8" type="ORF">I601_1305</name>
</gene>
<evidence type="ECO:0000256" key="1">
    <source>
        <dbReference type="ARBA" id="ARBA00004141"/>
    </source>
</evidence>
<comment type="subcellular location">
    <subcellularLocation>
        <location evidence="1">Membrane</location>
        <topology evidence="1">Multi-pass membrane protein</topology>
    </subcellularLocation>
</comment>
<keyword evidence="6" id="KW-0862">Zinc</keyword>
<dbReference type="GO" id="GO:0016020">
    <property type="term" value="C:membrane"/>
    <property type="evidence" value="ECO:0007669"/>
    <property type="project" value="UniProtKB-SubCell"/>
</dbReference>
<dbReference type="Proteomes" id="UP000077868">
    <property type="component" value="Chromosome"/>
</dbReference>
<proteinExistence type="predicted"/>
<dbReference type="EMBL" id="CP015079">
    <property type="protein sequence ID" value="ANH37744.1"/>
    <property type="molecule type" value="Genomic_DNA"/>
</dbReference>
<keyword evidence="9" id="KW-1185">Reference proteome</keyword>
<dbReference type="PATRIC" id="fig|1300347.3.peg.1305"/>
<evidence type="ECO:0000313" key="8">
    <source>
        <dbReference type="EMBL" id="ANH37744.1"/>
    </source>
</evidence>
<dbReference type="STRING" id="1300347.I601_1305"/>
<comment type="cofactor">
    <cofactor evidence="6">
        <name>Zn(2+)</name>
        <dbReference type="ChEBI" id="CHEBI:29105"/>
    </cofactor>
</comment>
<keyword evidence="4 7" id="KW-1133">Transmembrane helix</keyword>
<name>A0A1A9GHM3_9ACTN</name>
<dbReference type="OrthoDB" id="326451at2"/>
<feature type="binding site" evidence="6">
    <location>
        <position position="103"/>
    </location>
    <ligand>
        <name>Zn(2+)</name>
        <dbReference type="ChEBI" id="CHEBI:29105"/>
        <note>catalytic</note>
    </ligand>
</feature>
<accession>A0A1A9GHM3</accession>
<keyword evidence="3" id="KW-0378">Hydrolase</keyword>
<feature type="transmembrane region" description="Helical" evidence="7">
    <location>
        <begin position="143"/>
        <end position="165"/>
    </location>
</feature>
<keyword evidence="2 7" id="KW-0812">Transmembrane</keyword>
<reference evidence="8 9" key="1">
    <citation type="submission" date="2016-03" db="EMBL/GenBank/DDBJ databases">
        <title>Complete genome sequence of a soil Actinobacterium, Nocardioides dokdonensis FR1436.</title>
        <authorList>
            <person name="Kwon S.-K."/>
            <person name="Kim K."/>
            <person name="Kim J.F."/>
        </authorList>
    </citation>
    <scope>NUCLEOTIDE SEQUENCE [LARGE SCALE GENOMIC DNA]</scope>
    <source>
        <strain evidence="8 9">FR1436</strain>
    </source>
</reference>
<dbReference type="InterPro" id="IPR008901">
    <property type="entry name" value="ACER"/>
</dbReference>
<feature type="transmembrane region" description="Helical" evidence="7">
    <location>
        <begin position="115"/>
        <end position="131"/>
    </location>
</feature>
<feature type="transmembrane region" description="Helical" evidence="7">
    <location>
        <begin position="85"/>
        <end position="103"/>
    </location>
</feature>
<evidence type="ECO:0000256" key="4">
    <source>
        <dbReference type="ARBA" id="ARBA00022989"/>
    </source>
</evidence>
<feature type="transmembrane region" description="Helical" evidence="7">
    <location>
        <begin position="56"/>
        <end position="73"/>
    </location>
</feature>
<dbReference type="Pfam" id="PF05875">
    <property type="entry name" value="Ceramidase"/>
    <property type="match status" value="1"/>
</dbReference>
<keyword evidence="5 7" id="KW-0472">Membrane</keyword>
<feature type="binding site" evidence="6">
    <location>
        <position position="231"/>
    </location>
    <ligand>
        <name>Zn(2+)</name>
        <dbReference type="ChEBI" id="CHEBI:29105"/>
        <note>catalytic</note>
    </ligand>
</feature>
<evidence type="ECO:0000256" key="3">
    <source>
        <dbReference type="ARBA" id="ARBA00022801"/>
    </source>
</evidence>
<dbReference type="AlphaFoldDB" id="A0A1A9GHM3"/>
<dbReference type="GO" id="GO:0006672">
    <property type="term" value="P:ceramide metabolic process"/>
    <property type="evidence" value="ECO:0007669"/>
    <property type="project" value="InterPro"/>
</dbReference>
<dbReference type="RefSeq" id="WP_068107532.1">
    <property type="nucleotide sequence ID" value="NZ_CP015079.1"/>
</dbReference>
<protein>
    <submittedName>
        <fullName evidence="8">Ceramidase</fullName>
    </submittedName>
</protein>
<feature type="transmembrane region" description="Helical" evidence="7">
    <location>
        <begin position="9"/>
        <end position="33"/>
    </location>
</feature>
<keyword evidence="6" id="KW-0479">Metal-binding</keyword>
<evidence type="ECO:0000256" key="2">
    <source>
        <dbReference type="ARBA" id="ARBA00022692"/>
    </source>
</evidence>
<evidence type="ECO:0000256" key="7">
    <source>
        <dbReference type="SAM" id="Phobius"/>
    </source>
</evidence>
<evidence type="ECO:0000256" key="6">
    <source>
        <dbReference type="PIRSR" id="PIRSR608901-2"/>
    </source>
</evidence>
<dbReference type="KEGG" id="ndk:I601_1305"/>
<evidence type="ECO:0000256" key="5">
    <source>
        <dbReference type="ARBA" id="ARBA00023136"/>
    </source>
</evidence>